<evidence type="ECO:0000313" key="3">
    <source>
        <dbReference type="EnsemblPlants" id="OGLUM11G03960.1"/>
    </source>
</evidence>
<dbReference type="Gene3D" id="3.30.420.610">
    <property type="entry name" value="LOTUS domain-like"/>
    <property type="match status" value="1"/>
</dbReference>
<dbReference type="HOGENOM" id="CLU_005322_0_0_1"/>
<dbReference type="Proteomes" id="UP000026961">
    <property type="component" value="Chromosome 11"/>
</dbReference>
<protein>
    <recommendedName>
        <fullName evidence="2">HTH OST-type domain-containing protein</fullName>
    </recommendedName>
</protein>
<reference evidence="3" key="2">
    <citation type="submission" date="2018-05" db="EMBL/GenBank/DDBJ databases">
        <title>OgluRS3 (Oryza glumaepatula Reference Sequence Version 3).</title>
        <authorList>
            <person name="Zhang J."/>
            <person name="Kudrna D."/>
            <person name="Lee S."/>
            <person name="Talag J."/>
            <person name="Welchert J."/>
            <person name="Wing R.A."/>
        </authorList>
    </citation>
    <scope>NUCLEOTIDE SEQUENCE [LARGE SCALE GENOMIC DNA]</scope>
</reference>
<accession>A0A0E0BFS0</accession>
<dbReference type="CDD" id="cd10910">
    <property type="entry name" value="PIN_limkain_b1_N_like"/>
    <property type="match status" value="1"/>
</dbReference>
<dbReference type="Pfam" id="PF12872">
    <property type="entry name" value="OST-HTH"/>
    <property type="match status" value="1"/>
</dbReference>
<dbReference type="PROSITE" id="PS51644">
    <property type="entry name" value="HTH_OST"/>
    <property type="match status" value="1"/>
</dbReference>
<dbReference type="STRING" id="40148.A0A0E0BFS0"/>
<dbReference type="InterPro" id="IPR021139">
    <property type="entry name" value="NYN"/>
</dbReference>
<dbReference type="InterPro" id="IPR025605">
    <property type="entry name" value="OST-HTH/LOTUS_dom"/>
</dbReference>
<dbReference type="eggNOG" id="ENOG502QT74">
    <property type="taxonomic scope" value="Eukaryota"/>
</dbReference>
<dbReference type="InterPro" id="IPR041966">
    <property type="entry name" value="LOTUS-like"/>
</dbReference>
<dbReference type="EnsemblPlants" id="OGLUM11G03960.1">
    <property type="protein sequence ID" value="OGLUM11G03960.1"/>
    <property type="gene ID" value="OGLUM11G03960"/>
</dbReference>
<reference evidence="3" key="1">
    <citation type="submission" date="2015-04" db="UniProtKB">
        <authorList>
            <consortium name="EnsemblPlants"/>
        </authorList>
    </citation>
    <scope>IDENTIFICATION</scope>
</reference>
<evidence type="ECO:0000313" key="4">
    <source>
        <dbReference type="Proteomes" id="UP000026961"/>
    </source>
</evidence>
<evidence type="ECO:0000259" key="2">
    <source>
        <dbReference type="PROSITE" id="PS51644"/>
    </source>
</evidence>
<dbReference type="GO" id="GO:0005777">
    <property type="term" value="C:peroxisome"/>
    <property type="evidence" value="ECO:0007669"/>
    <property type="project" value="InterPro"/>
</dbReference>
<feature type="compositionally biased region" description="Polar residues" evidence="1">
    <location>
        <begin position="422"/>
        <end position="431"/>
    </location>
</feature>
<feature type="compositionally biased region" description="Polar residues" evidence="1">
    <location>
        <begin position="889"/>
        <end position="909"/>
    </location>
</feature>
<dbReference type="PANTHER" id="PTHR14379:SF91">
    <property type="entry name" value="EXPRESSED PROTEIN"/>
    <property type="match status" value="1"/>
</dbReference>
<dbReference type="InterPro" id="IPR024768">
    <property type="entry name" value="Marf1"/>
</dbReference>
<dbReference type="Gramene" id="OGLUM11G03960.1">
    <property type="protein sequence ID" value="OGLUM11G03960.1"/>
    <property type="gene ID" value="OGLUM11G03960"/>
</dbReference>
<feature type="compositionally biased region" description="Basic and acidic residues" evidence="1">
    <location>
        <begin position="791"/>
        <end position="801"/>
    </location>
</feature>
<proteinExistence type="predicted"/>
<organism evidence="3">
    <name type="scientific">Oryza glumipatula</name>
    <dbReference type="NCBI Taxonomy" id="40148"/>
    <lineage>
        <taxon>Eukaryota</taxon>
        <taxon>Viridiplantae</taxon>
        <taxon>Streptophyta</taxon>
        <taxon>Embryophyta</taxon>
        <taxon>Tracheophyta</taxon>
        <taxon>Spermatophyta</taxon>
        <taxon>Magnoliopsida</taxon>
        <taxon>Liliopsida</taxon>
        <taxon>Poales</taxon>
        <taxon>Poaceae</taxon>
        <taxon>BOP clade</taxon>
        <taxon>Oryzoideae</taxon>
        <taxon>Oryzeae</taxon>
        <taxon>Oryzinae</taxon>
        <taxon>Oryza</taxon>
    </lineage>
</organism>
<feature type="region of interest" description="Disordered" evidence="1">
    <location>
        <begin position="744"/>
        <end position="843"/>
    </location>
</feature>
<feature type="compositionally biased region" description="Polar residues" evidence="1">
    <location>
        <begin position="778"/>
        <end position="790"/>
    </location>
</feature>
<name>A0A0E0BFS0_9ORYZ</name>
<dbReference type="GO" id="GO:0010468">
    <property type="term" value="P:regulation of gene expression"/>
    <property type="evidence" value="ECO:0007669"/>
    <property type="project" value="InterPro"/>
</dbReference>
<dbReference type="Pfam" id="PF01936">
    <property type="entry name" value="NYN"/>
    <property type="match status" value="1"/>
</dbReference>
<keyword evidence="4" id="KW-1185">Reference proteome</keyword>
<feature type="domain" description="HTH OST-type" evidence="2">
    <location>
        <begin position="287"/>
        <end position="363"/>
    </location>
</feature>
<evidence type="ECO:0000256" key="1">
    <source>
        <dbReference type="SAM" id="MobiDB-lite"/>
    </source>
</evidence>
<feature type="region of interest" description="Disordered" evidence="1">
    <location>
        <begin position="884"/>
        <end position="920"/>
    </location>
</feature>
<dbReference type="CDD" id="cd08824">
    <property type="entry name" value="LOTUS"/>
    <property type="match status" value="1"/>
</dbReference>
<dbReference type="GO" id="GO:0004540">
    <property type="term" value="F:RNA nuclease activity"/>
    <property type="evidence" value="ECO:0007669"/>
    <property type="project" value="InterPro"/>
</dbReference>
<dbReference type="PANTHER" id="PTHR14379">
    <property type="entry name" value="LIMKAIN B LKAP"/>
    <property type="match status" value="1"/>
</dbReference>
<feature type="region of interest" description="Disordered" evidence="1">
    <location>
        <begin position="420"/>
        <end position="448"/>
    </location>
</feature>
<feature type="region of interest" description="Disordered" evidence="1">
    <location>
        <begin position="260"/>
        <end position="282"/>
    </location>
</feature>
<dbReference type="AlphaFoldDB" id="A0A0E0BFS0"/>
<sequence>MSRALLPRGSILLVLRPRVPSTPHRCFAIGAAAAVDGGETWRGQLRQGEGEGRSRAVKVSVWWDFQSCHLPQGANPCRVATSVTAALRDAGIRGRVDITAFGDAYMLPRAVQEALAATGVAFSHVPSSFVFQTHPNFVTHRSGKGGPDQLFMADLTYWIAQNPPPAHFFLISGNKGLANILHRLRMSNYNVLLACPSADSSVLCSAATIMWPWDALVKGLDFSPKHFNQPPDGISFSWYGHYRGPLDDLFLNSESDDSMAESEDSLAESRDSKAFQPHTKSVKPPILPKSVANGVRQVLYSFPEGISLPNLRAELRKNHVFMDKGLFGFKNFSSLLQAMPDVVKFIDPLPGERNQPAVVGVSKRSMEPAEQIYKGKSSAQSSGEFKRLVQTLNEKPPSSHVPSSSSDILSADRKKVLAVDAPSSQSDLLSRSQEKAPPVDLTTQPETPASCMEADVESVAGASAFTGEQITVDKKGLFERICVLWNDTEPVKPMLSPSQDDTHSKGSNDLLTQYANSNEHNSLLTRTLKIFSTTDNSDGDNVDSTSAISSSFSNMSANDHSDKLNVKENVGNMIIHSSRSVDTSNAEHKVGFIEKSKGIFSWAAKWWASGKPDTDDNLSSVHINDGTREESEKESAFVKTAATASEQQVGVELFMKPYFWDALQQYLSTPHGSDLVSKAKTREELAHGLQKQGHWPLKSLGGKHHHQLVDLLISEKQWIKESSSQTSPFRLALPQRRARSPLLSFFTNGRPSGQRKHVDDRSPTLSRTSVHVLPTKNGKGQASCKSNENQSKSDDFLEKELGPVSDSGKPYRQNDKAVRHHPPTCSDDEFSDDENHEVVQEAGRDAAQSSLFKIIDSWNTSKTICSSKKQHGIGGIVDCSRINRGNGGDNSITENAEKATSLSKHSYMTSDSDSDSDEEKLFNSVLGSLQNAKNSSLPG</sequence>
<feature type="compositionally biased region" description="Acidic residues" evidence="1">
    <location>
        <begin position="826"/>
        <end position="835"/>
    </location>
</feature>